<evidence type="ECO:0000256" key="1">
    <source>
        <dbReference type="ARBA" id="ARBA00034221"/>
    </source>
</evidence>
<comment type="catalytic activity">
    <reaction evidence="3">
        <text>3',5'-cyclic UMP + H2O = UMP + H(+)</text>
        <dbReference type="Rhea" id="RHEA:70575"/>
        <dbReference type="ChEBI" id="CHEBI:15377"/>
        <dbReference type="ChEBI" id="CHEBI:15378"/>
        <dbReference type="ChEBI" id="CHEBI:57865"/>
        <dbReference type="ChEBI" id="CHEBI:184387"/>
    </reaction>
    <physiologicalReaction direction="left-to-right" evidence="3">
        <dbReference type="Rhea" id="RHEA:70576"/>
    </physiologicalReaction>
</comment>
<dbReference type="Gene3D" id="3.60.15.10">
    <property type="entry name" value="Ribonuclease Z/Hydroxyacylglutathione hydrolase-like"/>
    <property type="match status" value="1"/>
</dbReference>
<evidence type="ECO:0000313" key="5">
    <source>
        <dbReference type="EMBL" id="GIP18469.1"/>
    </source>
</evidence>
<protein>
    <submittedName>
        <fullName evidence="5">Metallo-hydrolase YybB</fullName>
    </submittedName>
</protein>
<evidence type="ECO:0000256" key="3">
    <source>
        <dbReference type="ARBA" id="ARBA00048505"/>
    </source>
</evidence>
<proteinExistence type="predicted"/>
<accession>A0A919YUQ2</accession>
<gene>
    <name evidence="5" type="primary">yybB</name>
    <name evidence="5" type="ORF">J40TS1_41110</name>
</gene>
<dbReference type="EMBL" id="BOSE01000009">
    <property type="protein sequence ID" value="GIP18469.1"/>
    <property type="molecule type" value="Genomic_DNA"/>
</dbReference>
<dbReference type="SUPFAM" id="SSF56281">
    <property type="entry name" value="Metallo-hydrolase/oxidoreductase"/>
    <property type="match status" value="1"/>
</dbReference>
<dbReference type="Proteomes" id="UP000683139">
    <property type="component" value="Unassembled WGS sequence"/>
</dbReference>
<dbReference type="SMART" id="SM00849">
    <property type="entry name" value="Lactamase_B"/>
    <property type="match status" value="1"/>
</dbReference>
<comment type="caution">
    <text evidence="5">The sequence shown here is derived from an EMBL/GenBank/DDBJ whole genome shotgun (WGS) entry which is preliminary data.</text>
</comment>
<organism evidence="5 6">
    <name type="scientific">Paenibacillus montaniterrae</name>
    <dbReference type="NCBI Taxonomy" id="429341"/>
    <lineage>
        <taxon>Bacteria</taxon>
        <taxon>Bacillati</taxon>
        <taxon>Bacillota</taxon>
        <taxon>Bacilli</taxon>
        <taxon>Bacillales</taxon>
        <taxon>Paenibacillaceae</taxon>
        <taxon>Paenibacillus</taxon>
    </lineage>
</organism>
<comment type="catalytic activity">
    <reaction evidence="1">
        <text>3',5'-cyclic CMP + H2O = CMP + H(+)</text>
        <dbReference type="Rhea" id="RHEA:72675"/>
        <dbReference type="ChEBI" id="CHEBI:15377"/>
        <dbReference type="ChEBI" id="CHEBI:15378"/>
        <dbReference type="ChEBI" id="CHEBI:58003"/>
        <dbReference type="ChEBI" id="CHEBI:60377"/>
    </reaction>
    <physiologicalReaction direction="left-to-right" evidence="1">
        <dbReference type="Rhea" id="RHEA:72676"/>
    </physiologicalReaction>
</comment>
<dbReference type="PANTHER" id="PTHR42951">
    <property type="entry name" value="METALLO-BETA-LACTAMASE DOMAIN-CONTAINING"/>
    <property type="match status" value="1"/>
</dbReference>
<dbReference type="InterPro" id="IPR001279">
    <property type="entry name" value="Metallo-B-lactamas"/>
</dbReference>
<sequence length="218" mass="24300">MKVRKISAHITKLESWFMFKMSAWLVQVEDGVYIVDTGMSFMGKQILHEAEKLGKVKAVLLTHGHSDHVGGLQRIVAERNIPVYAHQLELKYMEGQEPFPGRKKSEKLVPPGSVQPLPADENGTLQPIDSLIPYHTPGHSPGHVAYYHKADSVLISGDLFTSSKGKLQQPMKMFTADMRQAVASAVIVSKLKPKLVSIAHSNDVQHAYKQIDHYLQQA</sequence>
<dbReference type="InterPro" id="IPR036866">
    <property type="entry name" value="RibonucZ/Hydroxyglut_hydro"/>
</dbReference>
<dbReference type="PANTHER" id="PTHR42951:SF17">
    <property type="entry name" value="METALLO-BETA-LACTAMASE DOMAIN-CONTAINING PROTEIN"/>
    <property type="match status" value="1"/>
</dbReference>
<feature type="domain" description="Metallo-beta-lactamase" evidence="4">
    <location>
        <begin position="20"/>
        <end position="200"/>
    </location>
</feature>
<comment type="function">
    <text evidence="2">Counteracts the endogenous Pycsar antiviral defense system. Phosphodiesterase that enables metal-dependent hydrolysis of host cyclic nucleotide Pycsar defense signals such as cCMP and cUMP.</text>
</comment>
<evidence type="ECO:0000313" key="6">
    <source>
        <dbReference type="Proteomes" id="UP000683139"/>
    </source>
</evidence>
<evidence type="ECO:0000256" key="2">
    <source>
        <dbReference type="ARBA" id="ARBA00034301"/>
    </source>
</evidence>
<evidence type="ECO:0000259" key="4">
    <source>
        <dbReference type="SMART" id="SM00849"/>
    </source>
</evidence>
<dbReference type="AlphaFoldDB" id="A0A919YUQ2"/>
<name>A0A919YUQ2_9BACL</name>
<reference evidence="5" key="1">
    <citation type="submission" date="2021-03" db="EMBL/GenBank/DDBJ databases">
        <title>Antimicrobial resistance genes in bacteria isolated from Japanese honey, and their potential for conferring macrolide and lincosamide resistance in the American foulbrood pathogen Paenibacillus larvae.</title>
        <authorList>
            <person name="Okamoto M."/>
            <person name="Kumagai M."/>
            <person name="Kanamori H."/>
            <person name="Takamatsu D."/>
        </authorList>
    </citation>
    <scope>NUCLEOTIDE SEQUENCE</scope>
    <source>
        <strain evidence="5">J40TS1</strain>
    </source>
</reference>
<dbReference type="Pfam" id="PF00753">
    <property type="entry name" value="Lactamase_B"/>
    <property type="match status" value="1"/>
</dbReference>
<dbReference type="CDD" id="cd07721">
    <property type="entry name" value="yflN-like_MBL-fold"/>
    <property type="match status" value="1"/>
</dbReference>
<dbReference type="RefSeq" id="WP_213518948.1">
    <property type="nucleotide sequence ID" value="NZ_BOSE01000009.1"/>
</dbReference>
<keyword evidence="6" id="KW-1185">Reference proteome</keyword>
<dbReference type="InterPro" id="IPR050855">
    <property type="entry name" value="NDM-1-like"/>
</dbReference>